<feature type="transmembrane region" description="Helical" evidence="7">
    <location>
        <begin position="128"/>
        <end position="148"/>
    </location>
</feature>
<dbReference type="Proteomes" id="UP001597045">
    <property type="component" value="Unassembled WGS sequence"/>
</dbReference>
<feature type="transmembrane region" description="Helical" evidence="7">
    <location>
        <begin position="160"/>
        <end position="178"/>
    </location>
</feature>
<accession>A0ABW3MGB2</accession>
<reference evidence="9" key="1">
    <citation type="journal article" date="2019" name="Int. J. Syst. Evol. Microbiol.">
        <title>The Global Catalogue of Microorganisms (GCM) 10K type strain sequencing project: providing services to taxonomists for standard genome sequencing and annotation.</title>
        <authorList>
            <consortium name="The Broad Institute Genomics Platform"/>
            <consortium name="The Broad Institute Genome Sequencing Center for Infectious Disease"/>
            <person name="Wu L."/>
            <person name="Ma J."/>
        </authorList>
    </citation>
    <scope>NUCLEOTIDE SEQUENCE [LARGE SCALE GENOMIC DNA]</scope>
    <source>
        <strain evidence="9">JCM 31486</strain>
    </source>
</reference>
<keyword evidence="9" id="KW-1185">Reference proteome</keyword>
<evidence type="ECO:0000256" key="3">
    <source>
        <dbReference type="ARBA" id="ARBA00022475"/>
    </source>
</evidence>
<feature type="transmembrane region" description="Helical" evidence="7">
    <location>
        <begin position="103"/>
        <end position="121"/>
    </location>
</feature>
<gene>
    <name evidence="8" type="ORF">ACFQ1S_22445</name>
</gene>
<feature type="transmembrane region" description="Helical" evidence="7">
    <location>
        <begin position="231"/>
        <end position="254"/>
    </location>
</feature>
<name>A0ABW3MGB2_9PSEU</name>
<keyword evidence="5 7" id="KW-1133">Transmembrane helix</keyword>
<evidence type="ECO:0000256" key="1">
    <source>
        <dbReference type="ARBA" id="ARBA00004651"/>
    </source>
</evidence>
<evidence type="ECO:0000256" key="6">
    <source>
        <dbReference type="ARBA" id="ARBA00023136"/>
    </source>
</evidence>
<comment type="caution">
    <text evidence="8">The sequence shown here is derived from an EMBL/GenBank/DDBJ whole genome shotgun (WGS) entry which is preliminary data.</text>
</comment>
<organism evidence="8 9">
    <name type="scientific">Kibdelosporangium lantanae</name>
    <dbReference type="NCBI Taxonomy" id="1497396"/>
    <lineage>
        <taxon>Bacteria</taxon>
        <taxon>Bacillati</taxon>
        <taxon>Actinomycetota</taxon>
        <taxon>Actinomycetes</taxon>
        <taxon>Pseudonocardiales</taxon>
        <taxon>Pseudonocardiaceae</taxon>
        <taxon>Kibdelosporangium</taxon>
    </lineage>
</organism>
<dbReference type="InterPro" id="IPR002293">
    <property type="entry name" value="AA/rel_permease1"/>
</dbReference>
<dbReference type="Pfam" id="PF13520">
    <property type="entry name" value="AA_permease_2"/>
    <property type="match status" value="1"/>
</dbReference>
<dbReference type="EMBL" id="JBHTIS010001403">
    <property type="protein sequence ID" value="MFD1048100.1"/>
    <property type="molecule type" value="Genomic_DNA"/>
</dbReference>
<keyword evidence="6 7" id="KW-0472">Membrane</keyword>
<evidence type="ECO:0000256" key="7">
    <source>
        <dbReference type="SAM" id="Phobius"/>
    </source>
</evidence>
<feature type="transmembrane region" description="Helical" evidence="7">
    <location>
        <begin position="46"/>
        <end position="67"/>
    </location>
</feature>
<dbReference type="Gene3D" id="1.20.1740.10">
    <property type="entry name" value="Amino acid/polyamine transporter I"/>
    <property type="match status" value="1"/>
</dbReference>
<comment type="subcellular location">
    <subcellularLocation>
        <location evidence="1">Cell membrane</location>
        <topology evidence="1">Multi-pass membrane protein</topology>
    </subcellularLocation>
</comment>
<dbReference type="PANTHER" id="PTHR42770:SF15">
    <property type="entry name" value="GLUTAMATE_GAMMA-AMINOBUTYRATE ANTIPORTER-RELATED"/>
    <property type="match status" value="1"/>
</dbReference>
<dbReference type="InterPro" id="IPR050367">
    <property type="entry name" value="APC_superfamily"/>
</dbReference>
<evidence type="ECO:0000313" key="9">
    <source>
        <dbReference type="Proteomes" id="UP001597045"/>
    </source>
</evidence>
<evidence type="ECO:0000256" key="5">
    <source>
        <dbReference type="ARBA" id="ARBA00022989"/>
    </source>
</evidence>
<sequence>MDTFLDEQRSRLRQSLRRTDVVFFLLCTLVGLDTIGGVAAKGPEGLTWMVILAVVFFLPYGMLVAELGTAFPVEGGPYVWTKLAFGRVVAGVNQVLYWLTNPVWIGGSLTIIALTTFRTFFVDLDTVGTYVFGLVFIWAGVLAVVASLRVGKWIPTAGALARIVLLGFFTVSVIVYGARNGLQPLDGGHLVPTYVGFVALVPFIIFNFVGFELPTAATEEMNDPQRTVPFAILRSGVASLLLYGGPIVGILLVVPAEVAIGPTAISPMGIASTDPMASYE</sequence>
<keyword evidence="3" id="KW-1003">Cell membrane</keyword>
<evidence type="ECO:0000313" key="8">
    <source>
        <dbReference type="EMBL" id="MFD1048100.1"/>
    </source>
</evidence>
<protein>
    <submittedName>
        <fullName evidence="8">APC family permease</fullName>
    </submittedName>
</protein>
<keyword evidence="2" id="KW-0813">Transport</keyword>
<evidence type="ECO:0000256" key="2">
    <source>
        <dbReference type="ARBA" id="ARBA00022448"/>
    </source>
</evidence>
<dbReference type="PANTHER" id="PTHR42770">
    <property type="entry name" value="AMINO ACID TRANSPORTER-RELATED"/>
    <property type="match status" value="1"/>
</dbReference>
<keyword evidence="4 7" id="KW-0812">Transmembrane</keyword>
<evidence type="ECO:0000256" key="4">
    <source>
        <dbReference type="ARBA" id="ARBA00022692"/>
    </source>
</evidence>
<feature type="transmembrane region" description="Helical" evidence="7">
    <location>
        <begin position="190"/>
        <end position="211"/>
    </location>
</feature>
<proteinExistence type="predicted"/>
<feature type="transmembrane region" description="Helical" evidence="7">
    <location>
        <begin position="21"/>
        <end position="40"/>
    </location>
</feature>